<accession>A0A1H2W754</accession>
<evidence type="ECO:0000313" key="1">
    <source>
        <dbReference type="EMBL" id="SDW76410.1"/>
    </source>
</evidence>
<reference evidence="2" key="1">
    <citation type="submission" date="2016-10" db="EMBL/GenBank/DDBJ databases">
        <authorList>
            <person name="Varghese N."/>
            <person name="Submissions S."/>
        </authorList>
    </citation>
    <scope>NUCLEOTIDE SEQUENCE [LARGE SCALE GENOMIC DNA]</scope>
    <source>
        <strain evidence="2">DSM 24956</strain>
    </source>
</reference>
<gene>
    <name evidence="1" type="ORF">SAMN05444411_102127</name>
</gene>
<dbReference type="EMBL" id="FNNJ01000002">
    <property type="protein sequence ID" value="SDW76410.1"/>
    <property type="molecule type" value="Genomic_DNA"/>
</dbReference>
<protein>
    <submittedName>
        <fullName evidence="1">Uncharacterized protein</fullName>
    </submittedName>
</protein>
<proteinExistence type="predicted"/>
<sequence>MKYYECHIGSNKLELHNSFLGKETVKLNNRIVSETFSLKGTYHFFKINSIQFLIKTTYKVIPERQFEIKLFKCRNLIDSKVEKLRINKIFQL</sequence>
<name>A0A1H2W754_9FLAO</name>
<dbReference type="RefSeq" id="WP_090120762.1">
    <property type="nucleotide sequence ID" value="NZ_FNNJ01000002.1"/>
</dbReference>
<dbReference type="Proteomes" id="UP000199595">
    <property type="component" value="Unassembled WGS sequence"/>
</dbReference>
<evidence type="ECO:0000313" key="2">
    <source>
        <dbReference type="Proteomes" id="UP000199595"/>
    </source>
</evidence>
<dbReference type="OrthoDB" id="1446628at2"/>
<dbReference type="AlphaFoldDB" id="A0A1H2W754"/>
<organism evidence="1 2">
    <name type="scientific">Lutibacter oricola</name>
    <dbReference type="NCBI Taxonomy" id="762486"/>
    <lineage>
        <taxon>Bacteria</taxon>
        <taxon>Pseudomonadati</taxon>
        <taxon>Bacteroidota</taxon>
        <taxon>Flavobacteriia</taxon>
        <taxon>Flavobacteriales</taxon>
        <taxon>Flavobacteriaceae</taxon>
        <taxon>Lutibacter</taxon>
    </lineage>
</organism>
<keyword evidence="2" id="KW-1185">Reference proteome</keyword>